<dbReference type="Pfam" id="PF13411">
    <property type="entry name" value="MerR_1"/>
    <property type="match status" value="1"/>
</dbReference>
<evidence type="ECO:0000256" key="1">
    <source>
        <dbReference type="ARBA" id="ARBA00023125"/>
    </source>
</evidence>
<dbReference type="PROSITE" id="PS50937">
    <property type="entry name" value="HTH_MERR_2"/>
    <property type="match status" value="1"/>
</dbReference>
<sequence>MYAISEVAKLLEVSTHTLRYYEKEKIIIPDRNATGERLYTEAHLAWLRFAMKLKQTQMPLAQIREYAQLYIEGEYTTKARLKLLEDHRKSIQNQIKNLVDTEKMLEDKIAAYKDFIRNLKPGSNGQMNG</sequence>
<name>A0ABT0WHH6_9BACI</name>
<dbReference type="PANTHER" id="PTHR30204">
    <property type="entry name" value="REDOX-CYCLING DRUG-SENSING TRANSCRIPTIONAL ACTIVATOR SOXR"/>
    <property type="match status" value="1"/>
</dbReference>
<dbReference type="SUPFAM" id="SSF46955">
    <property type="entry name" value="Putative DNA-binding domain"/>
    <property type="match status" value="1"/>
</dbReference>
<accession>A0ABT0WHH6</accession>
<reference evidence="4 5" key="1">
    <citation type="submission" date="2022-06" db="EMBL/GenBank/DDBJ databases">
        <authorList>
            <person name="Jeon C.O."/>
        </authorList>
    </citation>
    <scope>NUCLEOTIDE SEQUENCE [LARGE SCALE GENOMIC DNA]</scope>
    <source>
        <strain evidence="4 5">KCTC 13943</strain>
    </source>
</reference>
<feature type="coiled-coil region" evidence="2">
    <location>
        <begin position="81"/>
        <end position="108"/>
    </location>
</feature>
<protein>
    <submittedName>
        <fullName evidence="4">MerR family transcriptional regulator</fullName>
    </submittedName>
</protein>
<dbReference type="InterPro" id="IPR047057">
    <property type="entry name" value="MerR_fam"/>
</dbReference>
<dbReference type="SMART" id="SM00422">
    <property type="entry name" value="HTH_MERR"/>
    <property type="match status" value="1"/>
</dbReference>
<evidence type="ECO:0000256" key="2">
    <source>
        <dbReference type="SAM" id="Coils"/>
    </source>
</evidence>
<comment type="caution">
    <text evidence="4">The sequence shown here is derived from an EMBL/GenBank/DDBJ whole genome shotgun (WGS) entry which is preliminary data.</text>
</comment>
<keyword evidence="2" id="KW-0175">Coiled coil</keyword>
<evidence type="ECO:0000313" key="5">
    <source>
        <dbReference type="Proteomes" id="UP001523262"/>
    </source>
</evidence>
<proteinExistence type="predicted"/>
<dbReference type="Proteomes" id="UP001523262">
    <property type="component" value="Unassembled WGS sequence"/>
</dbReference>
<dbReference type="PANTHER" id="PTHR30204:SF82">
    <property type="entry name" value="TRANSCRIPTIONAL REGULATOR, MERR FAMILY"/>
    <property type="match status" value="1"/>
</dbReference>
<keyword evidence="1" id="KW-0238">DNA-binding</keyword>
<dbReference type="InterPro" id="IPR009061">
    <property type="entry name" value="DNA-bd_dom_put_sf"/>
</dbReference>
<organism evidence="4 5">
    <name type="scientific">Neobacillus pocheonensis</name>
    <dbReference type="NCBI Taxonomy" id="363869"/>
    <lineage>
        <taxon>Bacteria</taxon>
        <taxon>Bacillati</taxon>
        <taxon>Bacillota</taxon>
        <taxon>Bacilli</taxon>
        <taxon>Bacillales</taxon>
        <taxon>Bacillaceae</taxon>
        <taxon>Neobacillus</taxon>
    </lineage>
</organism>
<dbReference type="EMBL" id="JAMQCR010000003">
    <property type="protein sequence ID" value="MCM2535770.1"/>
    <property type="molecule type" value="Genomic_DNA"/>
</dbReference>
<feature type="domain" description="HTH merR-type" evidence="3">
    <location>
        <begin position="1"/>
        <end position="69"/>
    </location>
</feature>
<dbReference type="Gene3D" id="1.10.1660.10">
    <property type="match status" value="1"/>
</dbReference>
<evidence type="ECO:0000313" key="4">
    <source>
        <dbReference type="EMBL" id="MCM2535770.1"/>
    </source>
</evidence>
<dbReference type="CDD" id="cd01109">
    <property type="entry name" value="HTH_YyaN"/>
    <property type="match status" value="1"/>
</dbReference>
<keyword evidence="5" id="KW-1185">Reference proteome</keyword>
<gene>
    <name evidence="4" type="ORF">NDK43_30210</name>
</gene>
<dbReference type="InterPro" id="IPR000551">
    <property type="entry name" value="MerR-type_HTH_dom"/>
</dbReference>
<evidence type="ECO:0000259" key="3">
    <source>
        <dbReference type="PROSITE" id="PS50937"/>
    </source>
</evidence>